<accession>W2RRE7</accession>
<dbReference type="PANTHER" id="PTHR12810:SF0">
    <property type="entry name" value="SMALL RIBOSOMAL SUBUNIT PROTEIN MS29"/>
    <property type="match status" value="1"/>
</dbReference>
<evidence type="ECO:0000313" key="8">
    <source>
        <dbReference type="EMBL" id="ETN38870.1"/>
    </source>
</evidence>
<dbReference type="EMBL" id="KB822722">
    <property type="protein sequence ID" value="ETN38870.1"/>
    <property type="molecule type" value="Genomic_DNA"/>
</dbReference>
<organism evidence="8 9">
    <name type="scientific">Cyphellophora europaea (strain CBS 101466)</name>
    <name type="common">Phialophora europaea</name>
    <dbReference type="NCBI Taxonomy" id="1220924"/>
    <lineage>
        <taxon>Eukaryota</taxon>
        <taxon>Fungi</taxon>
        <taxon>Dikarya</taxon>
        <taxon>Ascomycota</taxon>
        <taxon>Pezizomycotina</taxon>
        <taxon>Eurotiomycetes</taxon>
        <taxon>Chaetothyriomycetidae</taxon>
        <taxon>Chaetothyriales</taxon>
        <taxon>Cyphellophoraceae</taxon>
        <taxon>Cyphellophora</taxon>
    </lineage>
</organism>
<gene>
    <name evidence="8" type="ORF">HMPREF1541_06911</name>
</gene>
<dbReference type="GO" id="GO:0005763">
    <property type="term" value="C:mitochondrial small ribosomal subunit"/>
    <property type="evidence" value="ECO:0007669"/>
    <property type="project" value="TreeGrafter"/>
</dbReference>
<dbReference type="FunCoup" id="W2RRE7">
    <property type="interactions" value="82"/>
</dbReference>
<dbReference type="GeneID" id="19974250"/>
<evidence type="ECO:0000256" key="3">
    <source>
        <dbReference type="ARBA" id="ARBA00022946"/>
    </source>
</evidence>
<reference evidence="8 9" key="1">
    <citation type="submission" date="2013-03" db="EMBL/GenBank/DDBJ databases">
        <title>The Genome Sequence of Phialophora europaea CBS 101466.</title>
        <authorList>
            <consortium name="The Broad Institute Genomics Platform"/>
            <person name="Cuomo C."/>
            <person name="de Hoog S."/>
            <person name="Gorbushina A."/>
            <person name="Walker B."/>
            <person name="Young S.K."/>
            <person name="Zeng Q."/>
            <person name="Gargeya S."/>
            <person name="Fitzgerald M."/>
            <person name="Haas B."/>
            <person name="Abouelleil A."/>
            <person name="Allen A.W."/>
            <person name="Alvarado L."/>
            <person name="Arachchi H.M."/>
            <person name="Berlin A.M."/>
            <person name="Chapman S.B."/>
            <person name="Gainer-Dewar J."/>
            <person name="Goldberg J."/>
            <person name="Griggs A."/>
            <person name="Gujja S."/>
            <person name="Hansen M."/>
            <person name="Howarth C."/>
            <person name="Imamovic A."/>
            <person name="Ireland A."/>
            <person name="Larimer J."/>
            <person name="McCowan C."/>
            <person name="Murphy C."/>
            <person name="Pearson M."/>
            <person name="Poon T.W."/>
            <person name="Priest M."/>
            <person name="Roberts A."/>
            <person name="Saif S."/>
            <person name="Shea T."/>
            <person name="Sisk P."/>
            <person name="Sykes S."/>
            <person name="Wortman J."/>
            <person name="Nusbaum C."/>
            <person name="Birren B."/>
        </authorList>
    </citation>
    <scope>NUCLEOTIDE SEQUENCE [LARGE SCALE GENOMIC DNA]</scope>
    <source>
        <strain evidence="8 9">CBS 101466</strain>
    </source>
</reference>
<dbReference type="GO" id="GO:0003735">
    <property type="term" value="F:structural constituent of ribosome"/>
    <property type="evidence" value="ECO:0007669"/>
    <property type="project" value="TreeGrafter"/>
</dbReference>
<dbReference type="VEuPathDB" id="FungiDB:HMPREF1541_06911"/>
<evidence type="ECO:0000256" key="7">
    <source>
        <dbReference type="ARBA" id="ARBA00035140"/>
    </source>
</evidence>
<evidence type="ECO:0000256" key="5">
    <source>
        <dbReference type="ARBA" id="ARBA00023128"/>
    </source>
</evidence>
<keyword evidence="9" id="KW-1185">Reference proteome</keyword>
<sequence length="504" mass="55458">MPISICTRCLSRLHLGSARTPIPVTTSLIQSSNLHTTSILQAPNTQNAAKHKIIYRNVKAASYRNKRRDTKKLPSVGERRQQRTRIVLSNANALEVNGLEDLSLRNFSDEKNVGRVLAFDGQVIDQLREVRGFKKSQSWGLFRRPATLVRKETVQIAKWMVAEDQEGKRVVVSGEKSGGKSVLLAQAMAMAFMKGWVVMTIPEAQEYTMNHFAYAPVPKTKDTDVQMYTQPTLAASLLSRTANANAAVLSKLKPNTPPPESARVPSASANNLHTIAKYGADHPSAAHDIFTYLLKELTTAGKEHRPPVLFTVDNLNHWMGPSKYKSAEFETVHSHQLTMIHTYLDLLFSAKKPLANGGLILAATSGSNVPTNPSFDLLLKQVKAAQQGKQPTDKNFPLPNPYQKVDSRPLNLLDPAAGTQLMPLQGVSKAEAAQLMQYYVLSGVLKESVTPESISEKWTLSGGGNVGEICRWGEKARLDPEKLVTKFGTNEGIKIGQGEHRPRG</sequence>
<evidence type="ECO:0000256" key="2">
    <source>
        <dbReference type="ARBA" id="ARBA00009863"/>
    </source>
</evidence>
<dbReference type="AlphaFoldDB" id="W2RRE7"/>
<comment type="subcellular location">
    <subcellularLocation>
        <location evidence="1">Mitochondrion</location>
    </subcellularLocation>
</comment>
<evidence type="ECO:0000256" key="6">
    <source>
        <dbReference type="ARBA" id="ARBA00023274"/>
    </source>
</evidence>
<dbReference type="InterPro" id="IPR019368">
    <property type="entry name" value="Ribosomal_mS29"/>
</dbReference>
<evidence type="ECO:0000256" key="1">
    <source>
        <dbReference type="ARBA" id="ARBA00004173"/>
    </source>
</evidence>
<dbReference type="OrthoDB" id="274828at2759"/>
<keyword evidence="3" id="KW-0809">Transit peptide</keyword>
<dbReference type="InParanoid" id="W2RRE7"/>
<dbReference type="HOGENOM" id="CLU_046315_1_0_1"/>
<dbReference type="Proteomes" id="UP000030752">
    <property type="component" value="Unassembled WGS sequence"/>
</dbReference>
<protein>
    <recommendedName>
        <fullName evidence="7">Small ribosomal subunit protein mS29</fullName>
    </recommendedName>
</protein>
<evidence type="ECO:0000313" key="9">
    <source>
        <dbReference type="Proteomes" id="UP000030752"/>
    </source>
</evidence>
<dbReference type="eggNOG" id="KOG3928">
    <property type="taxonomic scope" value="Eukaryota"/>
</dbReference>
<dbReference type="PANTHER" id="PTHR12810">
    <property type="entry name" value="MITOCHONDRIAL 28S RIBOSOMAL PROTEIN S29"/>
    <property type="match status" value="1"/>
</dbReference>
<dbReference type="Pfam" id="PF10236">
    <property type="entry name" value="DAP3"/>
    <property type="match status" value="1"/>
</dbReference>
<name>W2RRE7_CYPE1</name>
<keyword evidence="6" id="KW-0687">Ribonucleoprotein</keyword>
<keyword evidence="5" id="KW-0496">Mitochondrion</keyword>
<comment type="similarity">
    <text evidence="2">Belongs to the mitochondrion-specific ribosomal protein mS29 family.</text>
</comment>
<dbReference type="RefSeq" id="XP_008719459.1">
    <property type="nucleotide sequence ID" value="XM_008721237.1"/>
</dbReference>
<keyword evidence="4" id="KW-0689">Ribosomal protein</keyword>
<dbReference type="STRING" id="1220924.W2RRE7"/>
<evidence type="ECO:0000256" key="4">
    <source>
        <dbReference type="ARBA" id="ARBA00022980"/>
    </source>
</evidence>
<proteinExistence type="inferred from homology"/>